<feature type="domain" description="EF-hand" evidence="3">
    <location>
        <begin position="93"/>
        <end position="128"/>
    </location>
</feature>
<evidence type="ECO:0000256" key="2">
    <source>
        <dbReference type="SAM" id="SignalP"/>
    </source>
</evidence>
<dbReference type="AlphaFoldDB" id="A0A6S7IE45"/>
<gene>
    <name evidence="4" type="ORF">PACLA_8A068768</name>
</gene>
<dbReference type="CDD" id="cd00051">
    <property type="entry name" value="EFh"/>
    <property type="match status" value="1"/>
</dbReference>
<dbReference type="InterPro" id="IPR018247">
    <property type="entry name" value="EF_Hand_1_Ca_BS"/>
</dbReference>
<keyword evidence="5" id="KW-1185">Reference proteome</keyword>
<dbReference type="Pfam" id="PF13499">
    <property type="entry name" value="EF-hand_7"/>
    <property type="match status" value="1"/>
</dbReference>
<protein>
    <submittedName>
        <fullName evidence="4">EF-hand calcium-binding domain-containing 1-like</fullName>
    </submittedName>
</protein>
<proteinExistence type="predicted"/>
<dbReference type="PROSITE" id="PS00018">
    <property type="entry name" value="EF_HAND_1"/>
    <property type="match status" value="1"/>
</dbReference>
<dbReference type="SMART" id="SM00054">
    <property type="entry name" value="EFh"/>
    <property type="match status" value="2"/>
</dbReference>
<feature type="chain" id="PRO_5040622847" evidence="2">
    <location>
        <begin position="25"/>
        <end position="131"/>
    </location>
</feature>
<evidence type="ECO:0000256" key="1">
    <source>
        <dbReference type="ARBA" id="ARBA00022837"/>
    </source>
</evidence>
<evidence type="ECO:0000313" key="5">
    <source>
        <dbReference type="Proteomes" id="UP001152795"/>
    </source>
</evidence>
<dbReference type="PROSITE" id="PS50222">
    <property type="entry name" value="EF_HAND_2"/>
    <property type="match status" value="1"/>
</dbReference>
<evidence type="ECO:0000259" key="3">
    <source>
        <dbReference type="PROSITE" id="PS50222"/>
    </source>
</evidence>
<dbReference type="Gene3D" id="1.10.238.10">
    <property type="entry name" value="EF-hand"/>
    <property type="match status" value="1"/>
</dbReference>
<dbReference type="GO" id="GO:0005509">
    <property type="term" value="F:calcium ion binding"/>
    <property type="evidence" value="ECO:0007669"/>
    <property type="project" value="InterPro"/>
</dbReference>
<accession>A0A6S7IE45</accession>
<dbReference type="EMBL" id="CACRXK020008294">
    <property type="protein sequence ID" value="CAB4014421.1"/>
    <property type="molecule type" value="Genomic_DNA"/>
</dbReference>
<organism evidence="4 5">
    <name type="scientific">Paramuricea clavata</name>
    <name type="common">Red gorgonian</name>
    <name type="synonym">Violescent sea-whip</name>
    <dbReference type="NCBI Taxonomy" id="317549"/>
    <lineage>
        <taxon>Eukaryota</taxon>
        <taxon>Metazoa</taxon>
        <taxon>Cnidaria</taxon>
        <taxon>Anthozoa</taxon>
        <taxon>Octocorallia</taxon>
        <taxon>Malacalcyonacea</taxon>
        <taxon>Plexauridae</taxon>
        <taxon>Paramuricea</taxon>
    </lineage>
</organism>
<reference evidence="4" key="1">
    <citation type="submission" date="2020-04" db="EMBL/GenBank/DDBJ databases">
        <authorList>
            <person name="Alioto T."/>
            <person name="Alioto T."/>
            <person name="Gomez Garrido J."/>
        </authorList>
    </citation>
    <scope>NUCLEOTIDE SEQUENCE</scope>
    <source>
        <strain evidence="4">A484AB</strain>
    </source>
</reference>
<sequence length="131" mass="14602">MTSVHKLSVFTILILCTMYSSVTARGCRYQCGLVCFPCRVQCSVRCTWGKRSAIDKPQNTVRVPLPDQFENYDLDKSGGITLEELAEAINVEEHSKETVKAFQLADKDGDGQIDCSEFKAAPYLFAHEPSC</sequence>
<keyword evidence="1" id="KW-0106">Calcium</keyword>
<dbReference type="InterPro" id="IPR011992">
    <property type="entry name" value="EF-hand-dom_pair"/>
</dbReference>
<dbReference type="OrthoDB" id="6138359at2759"/>
<evidence type="ECO:0000313" key="4">
    <source>
        <dbReference type="EMBL" id="CAB4014420.1"/>
    </source>
</evidence>
<comment type="caution">
    <text evidence="4">The sequence shown here is derived from an EMBL/GenBank/DDBJ whole genome shotgun (WGS) entry which is preliminary data.</text>
</comment>
<dbReference type="Proteomes" id="UP001152795">
    <property type="component" value="Unassembled WGS sequence"/>
</dbReference>
<dbReference type="EMBL" id="CACRXK020008294">
    <property type="protein sequence ID" value="CAB4014420.1"/>
    <property type="molecule type" value="Genomic_DNA"/>
</dbReference>
<dbReference type="SUPFAM" id="SSF47473">
    <property type="entry name" value="EF-hand"/>
    <property type="match status" value="1"/>
</dbReference>
<dbReference type="InterPro" id="IPR002048">
    <property type="entry name" value="EF_hand_dom"/>
</dbReference>
<keyword evidence="2" id="KW-0732">Signal</keyword>
<feature type="signal peptide" evidence="2">
    <location>
        <begin position="1"/>
        <end position="24"/>
    </location>
</feature>
<name>A0A6S7IE45_PARCT</name>